<comment type="caution">
    <text evidence="3">The sequence shown here is derived from an EMBL/GenBank/DDBJ whole genome shotgun (WGS) entry which is preliminary data.</text>
</comment>
<name>A0AAD6TKC2_9AGAR</name>
<dbReference type="Gene3D" id="3.40.710.10">
    <property type="entry name" value="DD-peptidase/beta-lactamase superfamily"/>
    <property type="match status" value="1"/>
</dbReference>
<dbReference type="InterPro" id="IPR001466">
    <property type="entry name" value="Beta-lactam-related"/>
</dbReference>
<dbReference type="Proteomes" id="UP001218188">
    <property type="component" value="Unassembled WGS sequence"/>
</dbReference>
<dbReference type="SUPFAM" id="SSF56601">
    <property type="entry name" value="beta-lactamase/transpeptidase-like"/>
    <property type="match status" value="1"/>
</dbReference>
<feature type="domain" description="Beta-lactamase-related" evidence="2">
    <location>
        <begin position="14"/>
        <end position="405"/>
    </location>
</feature>
<dbReference type="AlphaFoldDB" id="A0AAD6TKC2"/>
<dbReference type="Pfam" id="PF00144">
    <property type="entry name" value="Beta-lactamase"/>
    <property type="match status" value="1"/>
</dbReference>
<sequence length="431" mass="46359">MASPNLSAAQKGALDRILADAVASKITPALFLGVTTVDGPIYMHQAGTKLVDDPQSAAINEDTVFWLCSQTKLITTVHCCPATGRARQDRARHAGRKRPPELANPVVVGTDEDGHPQTRPATAKITLGHLLNHSSGLSYYNDPALTDANGVAVPYSHNYKDEDVSTFFKILKGSHPGVPLNFEPGTNFAYGFSTDCVGFIVERLSGKSLEQYFKDYIFTPLGITSASFYLTPALKERLLPLSIAKNGLLESWKGSPLMPQDPADVRVHCGGVGIYMSQKDYLNLLRHLLQIKGSIPLSYLESVGRIDTEIYVAGSATAPILSPASVDSMFTPTLPQTSSTNLTNTLNFIDPHLGLPEGSAQFGRGLCVNMVDIPGRRRAGSGAWGGWANTSYFVDPTTGIAVVFGSQVIPTGDTTHKRLLGVLEREIYAAL</sequence>
<evidence type="ECO:0000259" key="2">
    <source>
        <dbReference type="Pfam" id="PF00144"/>
    </source>
</evidence>
<gene>
    <name evidence="3" type="ORF">C8F04DRAFT_1172894</name>
</gene>
<organism evidence="3 4">
    <name type="scientific">Mycena alexandri</name>
    <dbReference type="NCBI Taxonomy" id="1745969"/>
    <lineage>
        <taxon>Eukaryota</taxon>
        <taxon>Fungi</taxon>
        <taxon>Dikarya</taxon>
        <taxon>Basidiomycota</taxon>
        <taxon>Agaricomycotina</taxon>
        <taxon>Agaricomycetes</taxon>
        <taxon>Agaricomycetidae</taxon>
        <taxon>Agaricales</taxon>
        <taxon>Marasmiineae</taxon>
        <taxon>Mycenaceae</taxon>
        <taxon>Mycena</taxon>
    </lineage>
</organism>
<feature type="region of interest" description="Disordered" evidence="1">
    <location>
        <begin position="90"/>
        <end position="118"/>
    </location>
</feature>
<evidence type="ECO:0000256" key="1">
    <source>
        <dbReference type="SAM" id="MobiDB-lite"/>
    </source>
</evidence>
<reference evidence="3" key="1">
    <citation type="submission" date="2023-03" db="EMBL/GenBank/DDBJ databases">
        <title>Massive genome expansion in bonnet fungi (Mycena s.s.) driven by repeated elements and novel gene families across ecological guilds.</title>
        <authorList>
            <consortium name="Lawrence Berkeley National Laboratory"/>
            <person name="Harder C.B."/>
            <person name="Miyauchi S."/>
            <person name="Viragh M."/>
            <person name="Kuo A."/>
            <person name="Thoen E."/>
            <person name="Andreopoulos B."/>
            <person name="Lu D."/>
            <person name="Skrede I."/>
            <person name="Drula E."/>
            <person name="Henrissat B."/>
            <person name="Morin E."/>
            <person name="Kohler A."/>
            <person name="Barry K."/>
            <person name="LaButti K."/>
            <person name="Morin E."/>
            <person name="Salamov A."/>
            <person name="Lipzen A."/>
            <person name="Mereny Z."/>
            <person name="Hegedus B."/>
            <person name="Baldrian P."/>
            <person name="Stursova M."/>
            <person name="Weitz H."/>
            <person name="Taylor A."/>
            <person name="Grigoriev I.V."/>
            <person name="Nagy L.G."/>
            <person name="Martin F."/>
            <person name="Kauserud H."/>
        </authorList>
    </citation>
    <scope>NUCLEOTIDE SEQUENCE</scope>
    <source>
        <strain evidence="3">CBHHK200</strain>
    </source>
</reference>
<evidence type="ECO:0000313" key="4">
    <source>
        <dbReference type="Proteomes" id="UP001218188"/>
    </source>
</evidence>
<dbReference type="InterPro" id="IPR050789">
    <property type="entry name" value="Diverse_Enzym_Activities"/>
</dbReference>
<evidence type="ECO:0000313" key="3">
    <source>
        <dbReference type="EMBL" id="KAJ7047147.1"/>
    </source>
</evidence>
<keyword evidence="4" id="KW-1185">Reference proteome</keyword>
<dbReference type="EMBL" id="JARJCM010000002">
    <property type="protein sequence ID" value="KAJ7047147.1"/>
    <property type="molecule type" value="Genomic_DNA"/>
</dbReference>
<dbReference type="PANTHER" id="PTHR43283:SF3">
    <property type="entry name" value="BETA-LACTAMASE FAMILY PROTEIN (AFU_ORTHOLOGUE AFUA_5G07500)"/>
    <property type="match status" value="1"/>
</dbReference>
<accession>A0AAD6TKC2</accession>
<proteinExistence type="predicted"/>
<dbReference type="PANTHER" id="PTHR43283">
    <property type="entry name" value="BETA-LACTAMASE-RELATED"/>
    <property type="match status" value="1"/>
</dbReference>
<dbReference type="InterPro" id="IPR012338">
    <property type="entry name" value="Beta-lactam/transpept-like"/>
</dbReference>
<protein>
    <submittedName>
        <fullName evidence="3">Beta-lactamase</fullName>
    </submittedName>
</protein>